<evidence type="ECO:0000313" key="2">
    <source>
        <dbReference type="Proteomes" id="UP001152531"/>
    </source>
</evidence>
<dbReference type="EMBL" id="CALSDN010000002">
    <property type="protein sequence ID" value="CAH6719499.1"/>
    <property type="molecule type" value="Genomic_DNA"/>
</dbReference>
<proteinExistence type="predicted"/>
<evidence type="ECO:0000313" key="1">
    <source>
        <dbReference type="EMBL" id="CAH6719499.1"/>
    </source>
</evidence>
<accession>A0ACA9Y3L0</accession>
<gene>
    <name evidence="1" type="ORF">CLIB1444_02S09956</name>
</gene>
<keyword evidence="2" id="KW-1185">Reference proteome</keyword>
<sequence length="462" mass="53461">MYRINDRLQLDDQLGTIRYIGRVGSWDVALGIEWDDASRGKNNGSVGGVTYFIPKIPNSVSFIKPTNKKILPRWTMEEGLNHLYGSKDEFEDISFGNKHSENFGFEKLNRINANFSQLMSISLDKRCIYTSSVIHLPKLKVLDLSYNLFTDISDIWHVLDQLPQLTELNLNGNRFSNIEEPVVYKKHNLQVLKLADTQMKFQEVKSLLVRFQLKELVLAGNNYTNEDLESLPKLDNLDLSYNKLTEVPDYDVKSMNLSNNNISSAPGNYIMEDLDLRINSIDSWTFLDSLYENSKLVSVRINNNPIFDGMDEEEITVNLISRLNCDKLVKINGSKISPEEIKNAELYFVSKVGQGVYEKPKKWDTLVTKYGDKTVSNKFNDFYYKKTKVRIRYEAEIFEKTVLSDYSILKVKGIVSSIINKPVFQIMLYYYLNNDYQEELEDILRLEDYNLSGEDLYVKLVS</sequence>
<reference evidence="1" key="1">
    <citation type="submission" date="2022-06" db="EMBL/GenBank/DDBJ databases">
        <authorList>
            <person name="Legras J.-L."/>
            <person name="Devillers H."/>
            <person name="Grondin C."/>
        </authorList>
    </citation>
    <scope>NUCLEOTIDE SEQUENCE</scope>
    <source>
        <strain evidence="1">CLIB 1444</strain>
    </source>
</reference>
<organism evidence="1 2">
    <name type="scientific">[Candida] jaroonii</name>
    <dbReference type="NCBI Taxonomy" id="467808"/>
    <lineage>
        <taxon>Eukaryota</taxon>
        <taxon>Fungi</taxon>
        <taxon>Dikarya</taxon>
        <taxon>Ascomycota</taxon>
        <taxon>Saccharomycotina</taxon>
        <taxon>Pichiomycetes</taxon>
        <taxon>Debaryomycetaceae</taxon>
        <taxon>Yamadazyma</taxon>
    </lineage>
</organism>
<comment type="caution">
    <text evidence="1">The sequence shown here is derived from an EMBL/GenBank/DDBJ whole genome shotgun (WGS) entry which is preliminary data.</text>
</comment>
<protein>
    <submittedName>
        <fullName evidence="1">Protein Pac2p</fullName>
    </submittedName>
</protein>
<dbReference type="Proteomes" id="UP001152531">
    <property type="component" value="Unassembled WGS sequence"/>
</dbReference>
<name>A0ACA9Y3L0_9ASCO</name>